<dbReference type="AlphaFoldDB" id="A0A4U5NI93"/>
<accession>A0A4U5NI93</accession>
<sequence length="102" mass="11024">MFNFASRASNPLDADIKVDIATIGHLCPLNTTTNSLLLLSSSFANGLTQVRRGRYSISSSLRLLSAMGRGSEVIRSASCTARSLAEVHPRTGASEEREVWEV</sequence>
<name>A0A4U5NI93_STECR</name>
<evidence type="ECO:0000313" key="2">
    <source>
        <dbReference type="Proteomes" id="UP000298663"/>
    </source>
</evidence>
<gene>
    <name evidence="1" type="ORF">L596_016541</name>
</gene>
<evidence type="ECO:0000313" key="1">
    <source>
        <dbReference type="EMBL" id="TKR82867.1"/>
    </source>
</evidence>
<reference evidence="1 2" key="1">
    <citation type="journal article" date="2015" name="Genome Biol.">
        <title>Comparative genomics of Steinernema reveals deeply conserved gene regulatory networks.</title>
        <authorList>
            <person name="Dillman A.R."/>
            <person name="Macchietto M."/>
            <person name="Porter C.F."/>
            <person name="Rogers A."/>
            <person name="Williams B."/>
            <person name="Antoshechkin I."/>
            <person name="Lee M.M."/>
            <person name="Goodwin Z."/>
            <person name="Lu X."/>
            <person name="Lewis E.E."/>
            <person name="Goodrich-Blair H."/>
            <person name="Stock S.P."/>
            <person name="Adams B.J."/>
            <person name="Sternberg P.W."/>
            <person name="Mortazavi A."/>
        </authorList>
    </citation>
    <scope>NUCLEOTIDE SEQUENCE [LARGE SCALE GENOMIC DNA]</scope>
    <source>
        <strain evidence="1 2">ALL</strain>
    </source>
</reference>
<proteinExistence type="predicted"/>
<comment type="caution">
    <text evidence="1">The sequence shown here is derived from an EMBL/GenBank/DDBJ whole genome shotgun (WGS) entry which is preliminary data.</text>
</comment>
<organism evidence="1 2">
    <name type="scientific">Steinernema carpocapsae</name>
    <name type="common">Entomopathogenic nematode</name>
    <dbReference type="NCBI Taxonomy" id="34508"/>
    <lineage>
        <taxon>Eukaryota</taxon>
        <taxon>Metazoa</taxon>
        <taxon>Ecdysozoa</taxon>
        <taxon>Nematoda</taxon>
        <taxon>Chromadorea</taxon>
        <taxon>Rhabditida</taxon>
        <taxon>Tylenchina</taxon>
        <taxon>Panagrolaimomorpha</taxon>
        <taxon>Strongyloidoidea</taxon>
        <taxon>Steinernematidae</taxon>
        <taxon>Steinernema</taxon>
    </lineage>
</organism>
<dbReference type="EMBL" id="AZBU02000004">
    <property type="protein sequence ID" value="TKR82867.1"/>
    <property type="molecule type" value="Genomic_DNA"/>
</dbReference>
<keyword evidence="2" id="KW-1185">Reference proteome</keyword>
<protein>
    <submittedName>
        <fullName evidence="1">Uncharacterized protein</fullName>
    </submittedName>
</protein>
<reference evidence="1 2" key="2">
    <citation type="journal article" date="2019" name="G3 (Bethesda)">
        <title>Hybrid Assembly of the Genome of the Entomopathogenic Nematode Steinernema carpocapsae Identifies the X-Chromosome.</title>
        <authorList>
            <person name="Serra L."/>
            <person name="Macchietto M."/>
            <person name="Macias-Munoz A."/>
            <person name="McGill C.J."/>
            <person name="Rodriguez I.M."/>
            <person name="Rodriguez B."/>
            <person name="Murad R."/>
            <person name="Mortazavi A."/>
        </authorList>
    </citation>
    <scope>NUCLEOTIDE SEQUENCE [LARGE SCALE GENOMIC DNA]</scope>
    <source>
        <strain evidence="1 2">ALL</strain>
    </source>
</reference>
<dbReference type="Proteomes" id="UP000298663">
    <property type="component" value="Unassembled WGS sequence"/>
</dbReference>